<keyword evidence="3" id="KW-0723">Serine/threonine-protein kinase</keyword>
<dbReference type="SUPFAM" id="SSF49879">
    <property type="entry name" value="SMAD/FHA domain"/>
    <property type="match status" value="1"/>
</dbReference>
<evidence type="ECO:0000256" key="10">
    <source>
        <dbReference type="SAM" id="MobiDB-lite"/>
    </source>
</evidence>
<dbReference type="InterPro" id="IPR000719">
    <property type="entry name" value="Prot_kinase_dom"/>
</dbReference>
<evidence type="ECO:0000259" key="12">
    <source>
        <dbReference type="PROSITE" id="PS50011"/>
    </source>
</evidence>
<comment type="similarity">
    <text evidence="1">Belongs to the protein kinase superfamily. CAMK Ser/Thr protein kinase family. CHEK2 subfamily.</text>
</comment>
<evidence type="ECO:0000313" key="13">
    <source>
        <dbReference type="EMBL" id="KAF4622474.1"/>
    </source>
</evidence>
<gene>
    <name evidence="13" type="ORF">D9613_009411</name>
</gene>
<keyword evidence="14" id="KW-1185">Reference proteome</keyword>
<dbReference type="GO" id="GO:0004674">
    <property type="term" value="F:protein serine/threonine kinase activity"/>
    <property type="evidence" value="ECO:0007669"/>
    <property type="project" value="UniProtKB-KW"/>
</dbReference>
<comment type="catalytic activity">
    <reaction evidence="7">
        <text>L-threonyl-[protein] + ATP = O-phospho-L-threonyl-[protein] + ADP + H(+)</text>
        <dbReference type="Rhea" id="RHEA:46608"/>
        <dbReference type="Rhea" id="RHEA-COMP:11060"/>
        <dbReference type="Rhea" id="RHEA-COMP:11605"/>
        <dbReference type="ChEBI" id="CHEBI:15378"/>
        <dbReference type="ChEBI" id="CHEBI:30013"/>
        <dbReference type="ChEBI" id="CHEBI:30616"/>
        <dbReference type="ChEBI" id="CHEBI:61977"/>
        <dbReference type="ChEBI" id="CHEBI:456216"/>
        <dbReference type="EC" id="2.7.11.1"/>
    </reaction>
</comment>
<feature type="domain" description="FHA" evidence="11">
    <location>
        <begin position="41"/>
        <end position="95"/>
    </location>
</feature>
<dbReference type="PANTHER" id="PTHR44167">
    <property type="entry name" value="OVARIAN-SPECIFIC SERINE/THREONINE-PROTEIN KINASE LOK-RELATED"/>
    <property type="match status" value="1"/>
</dbReference>
<dbReference type="GO" id="GO:0051598">
    <property type="term" value="P:meiotic recombination checkpoint signaling"/>
    <property type="evidence" value="ECO:0007669"/>
    <property type="project" value="TreeGrafter"/>
</dbReference>
<dbReference type="PROSITE" id="PS00107">
    <property type="entry name" value="PROTEIN_KINASE_ATP"/>
    <property type="match status" value="1"/>
</dbReference>
<evidence type="ECO:0000256" key="6">
    <source>
        <dbReference type="ARBA" id="ARBA00022840"/>
    </source>
</evidence>
<feature type="domain" description="Protein kinase" evidence="12">
    <location>
        <begin position="146"/>
        <end position="403"/>
    </location>
</feature>
<dbReference type="PROSITE" id="PS50011">
    <property type="entry name" value="PROTEIN_KINASE_DOM"/>
    <property type="match status" value="1"/>
</dbReference>
<dbReference type="InterPro" id="IPR000253">
    <property type="entry name" value="FHA_dom"/>
</dbReference>
<dbReference type="GO" id="GO:0005737">
    <property type="term" value="C:cytoplasm"/>
    <property type="evidence" value="ECO:0007669"/>
    <property type="project" value="TreeGrafter"/>
</dbReference>
<dbReference type="SMART" id="SM00240">
    <property type="entry name" value="FHA"/>
    <property type="match status" value="1"/>
</dbReference>
<evidence type="ECO:0000256" key="1">
    <source>
        <dbReference type="ARBA" id="ARBA00005575"/>
    </source>
</evidence>
<dbReference type="Proteomes" id="UP000521872">
    <property type="component" value="Unassembled WGS sequence"/>
</dbReference>
<dbReference type="Pfam" id="PF00069">
    <property type="entry name" value="Pkinase"/>
    <property type="match status" value="1"/>
</dbReference>
<dbReference type="Pfam" id="PF00498">
    <property type="entry name" value="FHA"/>
    <property type="match status" value="1"/>
</dbReference>
<dbReference type="EC" id="2.7.11.1" evidence="2"/>
<protein>
    <recommendedName>
        <fullName evidence="2">non-specific serine/threonine protein kinase</fullName>
        <ecNumber evidence="2">2.7.11.1</ecNumber>
    </recommendedName>
</protein>
<evidence type="ECO:0000256" key="8">
    <source>
        <dbReference type="ARBA" id="ARBA00048679"/>
    </source>
</evidence>
<keyword evidence="6 9" id="KW-0067">ATP-binding</keyword>
<dbReference type="AlphaFoldDB" id="A0A8H4R2Z0"/>
<dbReference type="GO" id="GO:0005524">
    <property type="term" value="F:ATP binding"/>
    <property type="evidence" value="ECO:0007669"/>
    <property type="project" value="UniProtKB-UniRule"/>
</dbReference>
<accession>A0A8H4R2Z0</accession>
<dbReference type="PROSITE" id="PS50006">
    <property type="entry name" value="FHA_DOMAIN"/>
    <property type="match status" value="1"/>
</dbReference>
<evidence type="ECO:0000256" key="7">
    <source>
        <dbReference type="ARBA" id="ARBA00047899"/>
    </source>
</evidence>
<dbReference type="PANTHER" id="PTHR44167:SF24">
    <property type="entry name" value="SERINE_THREONINE-PROTEIN KINASE CHK2"/>
    <property type="match status" value="1"/>
</dbReference>
<dbReference type="Gene3D" id="1.10.510.10">
    <property type="entry name" value="Transferase(Phosphotransferase) domain 1"/>
    <property type="match status" value="1"/>
</dbReference>
<feature type="region of interest" description="Disordered" evidence="10">
    <location>
        <begin position="411"/>
        <end position="446"/>
    </location>
</feature>
<dbReference type="InterPro" id="IPR008984">
    <property type="entry name" value="SMAD_FHA_dom_sf"/>
</dbReference>
<comment type="caution">
    <text evidence="13">The sequence shown here is derived from an EMBL/GenBank/DDBJ whole genome shotgun (WGS) entry which is preliminary data.</text>
</comment>
<sequence length="595" mass="65444">MNFASYPFPIDVLPSTWGSLIPVNHDSGLDLLHFDSTASTYRIGRSKDVNTHVLEGLRISVRHCTIEWDGTANELGGTKITDHSSNGTYVNSLRLIKGQQYSLFSGDSICFGNPPSEPNHTNGGIYDYRYTYQHIATPKLGARTVYEFDMKLGSGAFSEVFKATHKTTGEVVAVKVMVATQGNSWQEVRDGASNETSLIGTVKHKNICKLIEVFWPLGKEVHIVLEYMAGGDLCTFLHDTLRRPLGVLRTKDVAYQICDAVSYLHSQEIVHRDLKPENIFLAGMEGPWLNIKIGDFNLSKIKDSHGELHSMVGTDGFTAPEVFGRTSYEKGYTELVDSWSVGATLFHILTFKIPSEVPILKVEGKILEARGVCSTGQSFILHLLELDPYKRLSITMAMQHEWLKDHCRETADYQPSDDETSDEEGDDASTTAGSSRASVATQATVTEEERTDWFAYIQSLAAENGENSTGGGGGAQVPAYTQSEWVFPLNHDSQLPSITHLHAQSARTARAGELSNGKEGLAVGSRTPVYPQSDWVFPLSHEQPRISRSHSVRVHPYANSQHGGVGEAGSSKSARAVSYRETTNQGRGSEQKRGV</sequence>
<dbReference type="SUPFAM" id="SSF56112">
    <property type="entry name" value="Protein kinase-like (PK-like)"/>
    <property type="match status" value="1"/>
</dbReference>
<name>A0A8H4R2Z0_9AGAR</name>
<feature type="compositionally biased region" description="Acidic residues" evidence="10">
    <location>
        <begin position="415"/>
        <end position="427"/>
    </location>
</feature>
<dbReference type="InterPro" id="IPR017441">
    <property type="entry name" value="Protein_kinase_ATP_BS"/>
</dbReference>
<dbReference type="InterPro" id="IPR011009">
    <property type="entry name" value="Kinase-like_dom_sf"/>
</dbReference>
<dbReference type="EMBL" id="JAACJL010000002">
    <property type="protein sequence ID" value="KAF4622474.1"/>
    <property type="molecule type" value="Genomic_DNA"/>
</dbReference>
<feature type="compositionally biased region" description="Polar residues" evidence="10">
    <location>
        <begin position="432"/>
        <end position="445"/>
    </location>
</feature>
<dbReference type="GO" id="GO:0005634">
    <property type="term" value="C:nucleus"/>
    <property type="evidence" value="ECO:0007669"/>
    <property type="project" value="TreeGrafter"/>
</dbReference>
<evidence type="ECO:0000256" key="2">
    <source>
        <dbReference type="ARBA" id="ARBA00012513"/>
    </source>
</evidence>
<proteinExistence type="inferred from homology"/>
<organism evidence="13 14">
    <name type="scientific">Agrocybe pediades</name>
    <dbReference type="NCBI Taxonomy" id="84607"/>
    <lineage>
        <taxon>Eukaryota</taxon>
        <taxon>Fungi</taxon>
        <taxon>Dikarya</taxon>
        <taxon>Basidiomycota</taxon>
        <taxon>Agaricomycotina</taxon>
        <taxon>Agaricomycetes</taxon>
        <taxon>Agaricomycetidae</taxon>
        <taxon>Agaricales</taxon>
        <taxon>Agaricineae</taxon>
        <taxon>Strophariaceae</taxon>
        <taxon>Agrocybe</taxon>
    </lineage>
</organism>
<evidence type="ECO:0000256" key="3">
    <source>
        <dbReference type="ARBA" id="ARBA00022527"/>
    </source>
</evidence>
<evidence type="ECO:0000256" key="5">
    <source>
        <dbReference type="ARBA" id="ARBA00022777"/>
    </source>
</evidence>
<dbReference type="PROSITE" id="PS00108">
    <property type="entry name" value="PROTEIN_KINASE_ST"/>
    <property type="match status" value="1"/>
</dbReference>
<dbReference type="Gene3D" id="2.60.200.20">
    <property type="match status" value="1"/>
</dbReference>
<dbReference type="SMART" id="SM00220">
    <property type="entry name" value="S_TKc"/>
    <property type="match status" value="1"/>
</dbReference>
<reference evidence="13 14" key="1">
    <citation type="submission" date="2019-12" db="EMBL/GenBank/DDBJ databases">
        <authorList>
            <person name="Floudas D."/>
            <person name="Bentzer J."/>
            <person name="Ahren D."/>
            <person name="Johansson T."/>
            <person name="Persson P."/>
            <person name="Tunlid A."/>
        </authorList>
    </citation>
    <scope>NUCLEOTIDE SEQUENCE [LARGE SCALE GENOMIC DNA]</scope>
    <source>
        <strain evidence="13 14">CBS 102.39</strain>
    </source>
</reference>
<dbReference type="InterPro" id="IPR008271">
    <property type="entry name" value="Ser/Thr_kinase_AS"/>
</dbReference>
<evidence type="ECO:0000259" key="11">
    <source>
        <dbReference type="PROSITE" id="PS50006"/>
    </source>
</evidence>
<comment type="catalytic activity">
    <reaction evidence="8">
        <text>L-seryl-[protein] + ATP = O-phospho-L-seryl-[protein] + ADP + H(+)</text>
        <dbReference type="Rhea" id="RHEA:17989"/>
        <dbReference type="Rhea" id="RHEA-COMP:9863"/>
        <dbReference type="Rhea" id="RHEA-COMP:11604"/>
        <dbReference type="ChEBI" id="CHEBI:15378"/>
        <dbReference type="ChEBI" id="CHEBI:29999"/>
        <dbReference type="ChEBI" id="CHEBI:30616"/>
        <dbReference type="ChEBI" id="CHEBI:83421"/>
        <dbReference type="ChEBI" id="CHEBI:456216"/>
        <dbReference type="EC" id="2.7.11.1"/>
    </reaction>
</comment>
<evidence type="ECO:0000256" key="9">
    <source>
        <dbReference type="PROSITE-ProRule" id="PRU10141"/>
    </source>
</evidence>
<feature type="region of interest" description="Disordered" evidence="10">
    <location>
        <begin position="556"/>
        <end position="595"/>
    </location>
</feature>
<evidence type="ECO:0000256" key="4">
    <source>
        <dbReference type="ARBA" id="ARBA00022741"/>
    </source>
</evidence>
<keyword evidence="5" id="KW-0808">Transferase</keyword>
<evidence type="ECO:0000313" key="14">
    <source>
        <dbReference type="Proteomes" id="UP000521872"/>
    </source>
</evidence>
<feature type="binding site" evidence="9">
    <location>
        <position position="175"/>
    </location>
    <ligand>
        <name>ATP</name>
        <dbReference type="ChEBI" id="CHEBI:30616"/>
    </ligand>
</feature>
<keyword evidence="4 9" id="KW-0547">Nucleotide-binding</keyword>
<keyword evidence="5" id="KW-0418">Kinase</keyword>